<name>A0A3G5A2A6_9VIRU</name>
<reference evidence="1" key="1">
    <citation type="submission" date="2018-10" db="EMBL/GenBank/DDBJ databases">
        <title>Hidden diversity of soil giant viruses.</title>
        <authorList>
            <person name="Schulz F."/>
            <person name="Alteio L."/>
            <person name="Goudeau D."/>
            <person name="Ryan E.M."/>
            <person name="Malmstrom R.R."/>
            <person name="Blanchard J."/>
            <person name="Woyke T."/>
        </authorList>
    </citation>
    <scope>NUCLEOTIDE SEQUENCE</scope>
    <source>
        <strain evidence="1">HAV1</strain>
    </source>
</reference>
<proteinExistence type="predicted"/>
<gene>
    <name evidence="1" type="ORF">Harvfovirus23_12</name>
</gene>
<accession>A0A3G5A2A6</accession>
<organism evidence="1">
    <name type="scientific">Harvfovirus sp</name>
    <dbReference type="NCBI Taxonomy" id="2487768"/>
    <lineage>
        <taxon>Viruses</taxon>
        <taxon>Varidnaviria</taxon>
        <taxon>Bamfordvirae</taxon>
        <taxon>Nucleocytoviricota</taxon>
        <taxon>Megaviricetes</taxon>
        <taxon>Imitervirales</taxon>
        <taxon>Mimiviridae</taxon>
        <taxon>Klosneuvirinae</taxon>
    </lineage>
</organism>
<protein>
    <submittedName>
        <fullName evidence="1">Uncharacterized protein</fullName>
    </submittedName>
</protein>
<sequence>MSGIMKNYKYQLVHPIVGTKIYQSKSFNSAAKKCYCELKASRIDSSYFTILNIDTSKTYQFEIDRGARAEGSMDMIIASIKDLNVRVERLENAKQPEELVANVAKIGNSDQALAEAIEANSRRVKVTQKQIDENQLVPNEQLCHSAQLEENPGNDEYNFCTIM</sequence>
<evidence type="ECO:0000313" key="1">
    <source>
        <dbReference type="EMBL" id="AYV81260.1"/>
    </source>
</evidence>
<dbReference type="EMBL" id="MK072265">
    <property type="protein sequence ID" value="AYV81260.1"/>
    <property type="molecule type" value="Genomic_DNA"/>
</dbReference>